<accession>A0A098SAL2</accession>
<dbReference type="AlphaFoldDB" id="A0A098SAL2"/>
<dbReference type="RefSeq" id="WP_044217029.1">
    <property type="nucleotide sequence ID" value="NZ_JBKAGJ010000001.1"/>
</dbReference>
<organism evidence="1 2">
    <name type="scientific">Phaeodactylibacter xiamenensis</name>
    <dbReference type="NCBI Taxonomy" id="1524460"/>
    <lineage>
        <taxon>Bacteria</taxon>
        <taxon>Pseudomonadati</taxon>
        <taxon>Bacteroidota</taxon>
        <taxon>Saprospiria</taxon>
        <taxon>Saprospirales</taxon>
        <taxon>Haliscomenobacteraceae</taxon>
        <taxon>Phaeodactylibacter</taxon>
    </lineage>
</organism>
<gene>
    <name evidence="1" type="ORF">IX84_05165</name>
</gene>
<reference evidence="1 2" key="1">
    <citation type="journal article" date="2014" name="Int. J. Syst. Evol. Microbiol.">
        <title>Phaeodactylibacter xiamenensis gen. nov., sp. nov., a member of the family Saprospiraceae isolated from the marine alga Phaeodactylum tricornutum.</title>
        <authorList>
            <person name="Chen Z.Jr."/>
            <person name="Lei X."/>
            <person name="Lai Q."/>
            <person name="Li Y."/>
            <person name="Zhang B."/>
            <person name="Zhang J."/>
            <person name="Zhang H."/>
            <person name="Yang L."/>
            <person name="Zheng W."/>
            <person name="Tian Y."/>
            <person name="Yu Z."/>
            <person name="Xu H.Jr."/>
            <person name="Zheng T."/>
        </authorList>
    </citation>
    <scope>NUCLEOTIDE SEQUENCE [LARGE SCALE GENOMIC DNA]</scope>
    <source>
        <strain evidence="1 2">KD52</strain>
    </source>
</reference>
<evidence type="ECO:0000313" key="1">
    <source>
        <dbReference type="EMBL" id="KGE89155.1"/>
    </source>
</evidence>
<evidence type="ECO:0000313" key="2">
    <source>
        <dbReference type="Proteomes" id="UP000029736"/>
    </source>
</evidence>
<dbReference type="Proteomes" id="UP000029736">
    <property type="component" value="Unassembled WGS sequence"/>
</dbReference>
<proteinExistence type="predicted"/>
<keyword evidence="2" id="KW-1185">Reference proteome</keyword>
<comment type="caution">
    <text evidence="1">The sequence shown here is derived from an EMBL/GenBank/DDBJ whole genome shotgun (WGS) entry which is preliminary data.</text>
</comment>
<protein>
    <submittedName>
        <fullName evidence="1">Uncharacterized protein</fullName>
    </submittedName>
</protein>
<name>A0A098SAL2_9BACT</name>
<sequence length="85" mass="9807">MDKVKSIETVNLLNMVIMQNHSQVKAPNIMMHARRLLYDTDSESADIHALNEQDNLIFAAFSDKLKNNDPSETNIFWKDLLLAIY</sequence>
<dbReference type="EMBL" id="JPOS01000012">
    <property type="protein sequence ID" value="KGE89155.1"/>
    <property type="molecule type" value="Genomic_DNA"/>
</dbReference>